<dbReference type="PANTHER" id="PTHR46356:SF1">
    <property type="entry name" value="MITOCHONDRIAL 2-OXODICARBOXYLATE CARRIER"/>
    <property type="match status" value="1"/>
</dbReference>
<proteinExistence type="inferred from homology"/>
<accession>A0A4P9W5E3</accession>
<dbReference type="SUPFAM" id="SSF103506">
    <property type="entry name" value="Mitochondrial carrier"/>
    <property type="match status" value="1"/>
</dbReference>
<dbReference type="AlphaFoldDB" id="A0A4P9W5E3"/>
<dbReference type="PROSITE" id="PS50920">
    <property type="entry name" value="SOLCAR"/>
    <property type="match status" value="3"/>
</dbReference>
<feature type="repeat" description="Solcar" evidence="10">
    <location>
        <begin position="1"/>
        <end position="64"/>
    </location>
</feature>
<keyword evidence="8" id="KW-0496">Mitochondrion</keyword>
<keyword evidence="6" id="KW-0999">Mitochondrion inner membrane</keyword>
<reference evidence="13" key="1">
    <citation type="journal article" date="2018" name="Nat. Microbiol.">
        <title>Leveraging single-cell genomics to expand the fungal tree of life.</title>
        <authorList>
            <person name="Ahrendt S.R."/>
            <person name="Quandt C.A."/>
            <person name="Ciobanu D."/>
            <person name="Clum A."/>
            <person name="Salamov A."/>
            <person name="Andreopoulos B."/>
            <person name="Cheng J.F."/>
            <person name="Woyke T."/>
            <person name="Pelin A."/>
            <person name="Henrissat B."/>
            <person name="Reynolds N.K."/>
            <person name="Benny G.L."/>
            <person name="Smith M.E."/>
            <person name="James T.Y."/>
            <person name="Grigoriev I.V."/>
        </authorList>
    </citation>
    <scope>NUCLEOTIDE SEQUENCE [LARGE SCALE GENOMIC DNA]</scope>
</reference>
<sequence>LVVVKTRFQLQVGNSEYSSILDCFKKIMAGEGPRALYRGIPAPILVEAPKRAIKFGANDAFGHYYKDKFGFKDGKALAVLTGVSAGIAEAILVNPFELVKIRMQDKGNAGVYNGTGDCVKKIFASDGALGFTRGLEATMFRHAVWNGGYFGVISGIRSTLPEAETKQGTLARNFVAGTLGGTFATMLNTPFDVAKTRIQGQTAVPFKYGATIPSILLVAREEGVGALYKGFLPKVLRLGPGGGILLVVYEVVTTYMRK</sequence>
<keyword evidence="3 11" id="KW-0813">Transport</keyword>
<dbReference type="InterPro" id="IPR051752">
    <property type="entry name" value="Mito_2-oxodicarb_carrier"/>
</dbReference>
<evidence type="ECO:0000256" key="6">
    <source>
        <dbReference type="ARBA" id="ARBA00022792"/>
    </source>
</evidence>
<feature type="repeat" description="Solcar" evidence="10">
    <location>
        <begin position="73"/>
        <end position="159"/>
    </location>
</feature>
<evidence type="ECO:0000256" key="5">
    <source>
        <dbReference type="ARBA" id="ARBA00022737"/>
    </source>
</evidence>
<protein>
    <submittedName>
        <fullName evidence="12">Mitochondrial carrier domain-containing protein</fullName>
    </submittedName>
</protein>
<evidence type="ECO:0000313" key="13">
    <source>
        <dbReference type="Proteomes" id="UP000269721"/>
    </source>
</evidence>
<evidence type="ECO:0000256" key="10">
    <source>
        <dbReference type="PROSITE-ProRule" id="PRU00282"/>
    </source>
</evidence>
<keyword evidence="4 10" id="KW-0812">Transmembrane</keyword>
<evidence type="ECO:0000256" key="8">
    <source>
        <dbReference type="ARBA" id="ARBA00023128"/>
    </source>
</evidence>
<comment type="similarity">
    <text evidence="2 11">Belongs to the mitochondrial carrier (TC 2.A.29) family.</text>
</comment>
<dbReference type="OrthoDB" id="434783at2759"/>
<keyword evidence="9 10" id="KW-0472">Membrane</keyword>
<gene>
    <name evidence="12" type="ORF">BDK51DRAFT_16602</name>
</gene>
<evidence type="ECO:0000256" key="7">
    <source>
        <dbReference type="ARBA" id="ARBA00022989"/>
    </source>
</evidence>
<dbReference type="InterPro" id="IPR018108">
    <property type="entry name" value="MCP_transmembrane"/>
</dbReference>
<dbReference type="EMBL" id="KZ997394">
    <property type="protein sequence ID" value="RKO87474.1"/>
    <property type="molecule type" value="Genomic_DNA"/>
</dbReference>
<feature type="repeat" description="Solcar" evidence="10">
    <location>
        <begin position="168"/>
        <end position="255"/>
    </location>
</feature>
<evidence type="ECO:0000256" key="4">
    <source>
        <dbReference type="ARBA" id="ARBA00022692"/>
    </source>
</evidence>
<name>A0A4P9W5E3_9FUNG</name>
<evidence type="ECO:0000256" key="1">
    <source>
        <dbReference type="ARBA" id="ARBA00004448"/>
    </source>
</evidence>
<evidence type="ECO:0000256" key="11">
    <source>
        <dbReference type="RuleBase" id="RU000488"/>
    </source>
</evidence>
<evidence type="ECO:0000256" key="3">
    <source>
        <dbReference type="ARBA" id="ARBA00022448"/>
    </source>
</evidence>
<feature type="non-terminal residue" evidence="12">
    <location>
        <position position="1"/>
    </location>
</feature>
<organism evidence="12 13">
    <name type="scientific">Blyttiomyces helicus</name>
    <dbReference type="NCBI Taxonomy" id="388810"/>
    <lineage>
        <taxon>Eukaryota</taxon>
        <taxon>Fungi</taxon>
        <taxon>Fungi incertae sedis</taxon>
        <taxon>Chytridiomycota</taxon>
        <taxon>Chytridiomycota incertae sedis</taxon>
        <taxon>Chytridiomycetes</taxon>
        <taxon>Chytridiomycetes incertae sedis</taxon>
        <taxon>Blyttiomyces</taxon>
    </lineage>
</organism>
<evidence type="ECO:0000256" key="2">
    <source>
        <dbReference type="ARBA" id="ARBA00006375"/>
    </source>
</evidence>
<evidence type="ECO:0000313" key="12">
    <source>
        <dbReference type="EMBL" id="RKO87474.1"/>
    </source>
</evidence>
<comment type="subcellular location">
    <subcellularLocation>
        <location evidence="1">Mitochondrion inner membrane</location>
        <topology evidence="1">Multi-pass membrane protein</topology>
    </subcellularLocation>
</comment>
<dbReference type="Pfam" id="PF00153">
    <property type="entry name" value="Mito_carr"/>
    <property type="match status" value="3"/>
</dbReference>
<dbReference type="PANTHER" id="PTHR46356">
    <property type="entry name" value="MITOCHONDRIAL 2-OXODICARBOXYLATE CARRIER"/>
    <property type="match status" value="1"/>
</dbReference>
<dbReference type="InterPro" id="IPR023395">
    <property type="entry name" value="MCP_dom_sf"/>
</dbReference>
<dbReference type="GO" id="GO:0005743">
    <property type="term" value="C:mitochondrial inner membrane"/>
    <property type="evidence" value="ECO:0007669"/>
    <property type="project" value="UniProtKB-SubCell"/>
</dbReference>
<keyword evidence="7" id="KW-1133">Transmembrane helix</keyword>
<evidence type="ECO:0000256" key="9">
    <source>
        <dbReference type="ARBA" id="ARBA00023136"/>
    </source>
</evidence>
<keyword evidence="13" id="KW-1185">Reference proteome</keyword>
<keyword evidence="5" id="KW-0677">Repeat</keyword>
<dbReference type="Proteomes" id="UP000269721">
    <property type="component" value="Unassembled WGS sequence"/>
</dbReference>
<dbReference type="Gene3D" id="1.50.40.10">
    <property type="entry name" value="Mitochondrial carrier domain"/>
    <property type="match status" value="1"/>
</dbReference>